<feature type="signal peptide" evidence="2">
    <location>
        <begin position="1"/>
        <end position="22"/>
    </location>
</feature>
<dbReference type="CDD" id="cd16896">
    <property type="entry name" value="LT_Slt70-like"/>
    <property type="match status" value="1"/>
</dbReference>
<dbReference type="SUPFAM" id="SSF53955">
    <property type="entry name" value="Lysozyme-like"/>
    <property type="match status" value="1"/>
</dbReference>
<dbReference type="EMBL" id="VTOW01000002">
    <property type="protein sequence ID" value="NKE71931.1"/>
    <property type="molecule type" value="Genomic_DNA"/>
</dbReference>
<dbReference type="PANTHER" id="PTHR37423">
    <property type="entry name" value="SOLUBLE LYTIC MUREIN TRANSGLYCOSYLASE-RELATED"/>
    <property type="match status" value="1"/>
</dbReference>
<keyword evidence="5" id="KW-1185">Reference proteome</keyword>
<name>A0A7X6IBW5_9BACT</name>
<evidence type="ECO:0000256" key="1">
    <source>
        <dbReference type="ARBA" id="ARBA00007734"/>
    </source>
</evidence>
<evidence type="ECO:0000256" key="2">
    <source>
        <dbReference type="SAM" id="SignalP"/>
    </source>
</evidence>
<keyword evidence="2" id="KW-0732">Signal</keyword>
<comment type="caution">
    <text evidence="4">The sequence shown here is derived from an EMBL/GenBank/DDBJ whole genome shotgun (WGS) entry which is preliminary data.</text>
</comment>
<organism evidence="4 5">
    <name type="scientific">Candidatus Manganitrophus noduliformans</name>
    <dbReference type="NCBI Taxonomy" id="2606439"/>
    <lineage>
        <taxon>Bacteria</taxon>
        <taxon>Pseudomonadati</taxon>
        <taxon>Nitrospirota</taxon>
        <taxon>Nitrospiria</taxon>
        <taxon>Candidatus Troglogloeales</taxon>
        <taxon>Candidatus Manganitrophaceae</taxon>
        <taxon>Candidatus Manganitrophus</taxon>
    </lineage>
</organism>
<gene>
    <name evidence="4" type="ORF">MNODULE_14375</name>
</gene>
<reference evidence="4 5" key="1">
    <citation type="journal article" date="2020" name="Nature">
        <title>Bacterial chemolithoautotrophy via manganese oxidation.</title>
        <authorList>
            <person name="Yu H."/>
            <person name="Leadbetter J.R."/>
        </authorList>
    </citation>
    <scope>NUCLEOTIDE SEQUENCE [LARGE SCALE GENOMIC DNA]</scope>
    <source>
        <strain evidence="4 5">Mn-1</strain>
    </source>
</reference>
<proteinExistence type="inferred from homology"/>
<evidence type="ECO:0000259" key="3">
    <source>
        <dbReference type="Pfam" id="PF01464"/>
    </source>
</evidence>
<dbReference type="AlphaFoldDB" id="A0A7X6IBW5"/>
<dbReference type="Pfam" id="PF01464">
    <property type="entry name" value="SLT"/>
    <property type="match status" value="1"/>
</dbReference>
<dbReference type="PANTHER" id="PTHR37423:SF2">
    <property type="entry name" value="MEMBRANE-BOUND LYTIC MUREIN TRANSGLYCOSYLASE C"/>
    <property type="match status" value="1"/>
</dbReference>
<dbReference type="InterPro" id="IPR008258">
    <property type="entry name" value="Transglycosylase_SLT_dom_1"/>
</dbReference>
<feature type="domain" description="Transglycosylase SLT" evidence="3">
    <location>
        <begin position="84"/>
        <end position="190"/>
    </location>
</feature>
<accession>A0A7X6IBW5</accession>
<sequence length="231" mass="26372">MIQKTKKYMRPCFFTLSLGFFLLHPLSTEFSQTASLPIHSSSVELSPAPQETDLKAREKKVLQILSNFKTGLRPDKKRELATFINEESHRYGFDPELVMAVISTESSFYNWSMSPKGAVGLMQIIPTTGKALAETNNIVWHEKDPLLDPFINIKLGIHYLWELYLRFGDLPVALTAYNYGPTAVARWLHSGEEIPVKYAEKVIKRYEEFLGLNAEERAEPEEESSSDITRL</sequence>
<dbReference type="Proteomes" id="UP000534783">
    <property type="component" value="Unassembled WGS sequence"/>
</dbReference>
<dbReference type="InterPro" id="IPR023346">
    <property type="entry name" value="Lysozyme-like_dom_sf"/>
</dbReference>
<protein>
    <submittedName>
        <fullName evidence="4">Lytic transglycosylase domain-containing protein</fullName>
    </submittedName>
</protein>
<dbReference type="Gene3D" id="1.10.530.10">
    <property type="match status" value="1"/>
</dbReference>
<feature type="chain" id="PRO_5031239526" evidence="2">
    <location>
        <begin position="23"/>
        <end position="231"/>
    </location>
</feature>
<evidence type="ECO:0000313" key="5">
    <source>
        <dbReference type="Proteomes" id="UP000534783"/>
    </source>
</evidence>
<evidence type="ECO:0000313" key="4">
    <source>
        <dbReference type="EMBL" id="NKE71931.1"/>
    </source>
</evidence>
<comment type="similarity">
    <text evidence="1">Belongs to the transglycosylase Slt family.</text>
</comment>